<evidence type="ECO:0000259" key="10">
    <source>
        <dbReference type="Pfam" id="PF13793"/>
    </source>
</evidence>
<sequence>MESKLKVFGLSVSRELAEATVREMGIALGEVEIKTFSDGEIYERVLESIRGDDVFVISSISGEANDSFMEIMILIDALRRASARTINVVIPYYGYGRSDRKAKAREAITAKLIASLLEMNGVDRAVSIDFHADQIQGFFNIPVDLLRAAPLLAEYFVAHDLTENLVVVSPDHTGAGRARRFAEFLDAPWGVVNDHVAKTNPSSPDAIVGDVAGRRAIIIDDIIDTGERMAITAKALHENGATDVYVVATHAVFSKRAGARLAADENVTKIIVTDTNAITPENQSDKLDVLSVAPVLARAIHDIHEEISLDKLRIAQNDPDTFHLNKKQ</sequence>
<keyword evidence="7" id="KW-0067">ATP-binding</keyword>
<keyword evidence="4" id="KW-0545">Nucleotide biosynthesis</keyword>
<dbReference type="FunFam" id="3.40.50.2020:FF:000007">
    <property type="entry name" value="Ribose-phosphate pyrophosphokinase"/>
    <property type="match status" value="1"/>
</dbReference>
<dbReference type="EC" id="2.7.6.1" evidence="1"/>
<gene>
    <name evidence="11" type="ORF">WS74_0889</name>
</gene>
<evidence type="ECO:0000256" key="5">
    <source>
        <dbReference type="ARBA" id="ARBA00022741"/>
    </source>
</evidence>
<keyword evidence="3" id="KW-0479">Metal-binding</keyword>
<dbReference type="RefSeq" id="WP_009496343.1">
    <property type="nucleotide sequence ID" value="NZ_CP009223.1"/>
</dbReference>
<accession>A0A075U6J2</accession>
<evidence type="ECO:0000256" key="7">
    <source>
        <dbReference type="ARBA" id="ARBA00022840"/>
    </source>
</evidence>
<dbReference type="GO" id="GO:0000287">
    <property type="term" value="F:magnesium ion binding"/>
    <property type="evidence" value="ECO:0007669"/>
    <property type="project" value="InterPro"/>
</dbReference>
<dbReference type="InterPro" id="IPR029057">
    <property type="entry name" value="PRTase-like"/>
</dbReference>
<protein>
    <recommendedName>
        <fullName evidence="1">ribose-phosphate diphosphokinase</fullName>
        <ecNumber evidence="1">2.7.6.1</ecNumber>
    </recommendedName>
</protein>
<dbReference type="Proteomes" id="UP000029079">
    <property type="component" value="Chromosome"/>
</dbReference>
<dbReference type="NCBIfam" id="NF002320">
    <property type="entry name" value="PRK01259.1"/>
    <property type="match status" value="1"/>
</dbReference>
<proteinExistence type="predicted"/>
<evidence type="ECO:0000256" key="8">
    <source>
        <dbReference type="ARBA" id="ARBA00022842"/>
    </source>
</evidence>
<dbReference type="EMBL" id="CP009223">
    <property type="protein sequence ID" value="AIM63141.1"/>
    <property type="molecule type" value="Genomic_DNA"/>
</dbReference>
<dbReference type="Gene3D" id="3.40.50.2020">
    <property type="match status" value="2"/>
</dbReference>
<dbReference type="KEGG" id="wce:WS08_0823"/>
<evidence type="ECO:0000313" key="11">
    <source>
        <dbReference type="EMBL" id="AIM63141.1"/>
    </source>
</evidence>
<keyword evidence="8" id="KW-0460">Magnesium</keyword>
<dbReference type="KEGG" id="wci:WS105_0887"/>
<dbReference type="SMART" id="SM01400">
    <property type="entry name" value="Pribosyltran_N"/>
    <property type="match status" value="1"/>
</dbReference>
<dbReference type="PANTHER" id="PTHR10210">
    <property type="entry name" value="RIBOSE-PHOSPHATE DIPHOSPHOKINASE FAMILY MEMBER"/>
    <property type="match status" value="1"/>
</dbReference>
<dbReference type="Pfam" id="PF14572">
    <property type="entry name" value="Pribosyl_synth"/>
    <property type="match status" value="1"/>
</dbReference>
<dbReference type="PATRIC" id="fig|759620.7.peg.849"/>
<dbReference type="PANTHER" id="PTHR10210:SF41">
    <property type="entry name" value="RIBOSE-PHOSPHATE PYROPHOSPHOKINASE 1, CHLOROPLASTIC"/>
    <property type="match status" value="1"/>
</dbReference>
<dbReference type="GO" id="GO:0005737">
    <property type="term" value="C:cytoplasm"/>
    <property type="evidence" value="ECO:0007669"/>
    <property type="project" value="TreeGrafter"/>
</dbReference>
<dbReference type="GO" id="GO:0016301">
    <property type="term" value="F:kinase activity"/>
    <property type="evidence" value="ECO:0007669"/>
    <property type="project" value="UniProtKB-KW"/>
</dbReference>
<keyword evidence="12" id="KW-1185">Reference proteome</keyword>
<evidence type="ECO:0000256" key="9">
    <source>
        <dbReference type="ARBA" id="ARBA00049535"/>
    </source>
</evidence>
<organism evidence="11 12">
    <name type="scientific">Weissella ceti</name>
    <dbReference type="NCBI Taxonomy" id="759620"/>
    <lineage>
        <taxon>Bacteria</taxon>
        <taxon>Bacillati</taxon>
        <taxon>Bacillota</taxon>
        <taxon>Bacilli</taxon>
        <taxon>Lactobacillales</taxon>
        <taxon>Lactobacillaceae</taxon>
        <taxon>Weissella</taxon>
    </lineage>
</organism>
<dbReference type="CDD" id="cd06223">
    <property type="entry name" value="PRTases_typeI"/>
    <property type="match status" value="1"/>
</dbReference>
<dbReference type="GO" id="GO:0005524">
    <property type="term" value="F:ATP binding"/>
    <property type="evidence" value="ECO:0007669"/>
    <property type="project" value="UniProtKB-KW"/>
</dbReference>
<dbReference type="InterPro" id="IPR029099">
    <property type="entry name" value="Pribosyltran_N"/>
</dbReference>
<comment type="catalytic activity">
    <reaction evidence="9">
        <text>D-ribose 5-phosphate + ATP = 5-phospho-alpha-D-ribose 1-diphosphate + AMP + H(+)</text>
        <dbReference type="Rhea" id="RHEA:15609"/>
        <dbReference type="ChEBI" id="CHEBI:15378"/>
        <dbReference type="ChEBI" id="CHEBI:30616"/>
        <dbReference type="ChEBI" id="CHEBI:58017"/>
        <dbReference type="ChEBI" id="CHEBI:78346"/>
        <dbReference type="ChEBI" id="CHEBI:456215"/>
        <dbReference type="EC" id="2.7.6.1"/>
    </reaction>
</comment>
<evidence type="ECO:0000256" key="6">
    <source>
        <dbReference type="ARBA" id="ARBA00022777"/>
    </source>
</evidence>
<keyword evidence="6 11" id="KW-0418">Kinase</keyword>
<dbReference type="GO" id="GO:0006015">
    <property type="term" value="P:5-phosphoribose 1-diphosphate biosynthetic process"/>
    <property type="evidence" value="ECO:0007669"/>
    <property type="project" value="TreeGrafter"/>
</dbReference>
<evidence type="ECO:0000313" key="12">
    <source>
        <dbReference type="Proteomes" id="UP000029079"/>
    </source>
</evidence>
<dbReference type="GO" id="GO:0004749">
    <property type="term" value="F:ribose phosphate diphosphokinase activity"/>
    <property type="evidence" value="ECO:0007669"/>
    <property type="project" value="UniProtKB-EC"/>
</dbReference>
<dbReference type="OrthoDB" id="9777067at2"/>
<dbReference type="GO" id="GO:0002189">
    <property type="term" value="C:ribose phosphate diphosphokinase complex"/>
    <property type="evidence" value="ECO:0007669"/>
    <property type="project" value="TreeGrafter"/>
</dbReference>
<dbReference type="KEGG" id="wct:WS74_0889"/>
<dbReference type="InterPro" id="IPR005946">
    <property type="entry name" value="Rib-P_diPkinase"/>
</dbReference>
<dbReference type="InterPro" id="IPR000836">
    <property type="entry name" value="PRTase_dom"/>
</dbReference>
<dbReference type="SUPFAM" id="SSF53271">
    <property type="entry name" value="PRTase-like"/>
    <property type="match status" value="2"/>
</dbReference>
<feature type="domain" description="Ribose-phosphate pyrophosphokinase N-terminal" evidence="10">
    <location>
        <begin position="5"/>
        <end position="121"/>
    </location>
</feature>
<dbReference type="STRING" id="759620.WS105_0887"/>
<keyword evidence="5" id="KW-0547">Nucleotide-binding</keyword>
<reference evidence="12" key="2">
    <citation type="submission" date="2014-08" db="EMBL/GenBank/DDBJ databases">
        <title>Complete genome of Weissella ceti strain WS74 isolated from diseased rainbow trout in Brazil.</title>
        <authorList>
            <person name="Figueiredo H.C.P."/>
            <person name="Leal C.A.G."/>
            <person name="Pereira F.L."/>
            <person name="Soares S.C."/>
            <person name="Dorella F.A."/>
            <person name="Carvalho A.F."/>
            <person name="Azevedo V.A.C."/>
        </authorList>
    </citation>
    <scope>NUCLEOTIDE SEQUENCE [LARGE SCALE GENOMIC DNA]</scope>
    <source>
        <strain evidence="12">WS74</strain>
    </source>
</reference>
<reference evidence="11 12" key="1">
    <citation type="journal article" date="2014" name="Genome Announc.">
        <title>Complete Genome Sequences of Fish Pathogenic Weissella ceti Strains WS74 and WS105.</title>
        <authorList>
            <person name="Figueiredo H.C."/>
            <person name="Leal C.A."/>
            <person name="Dorella F.A."/>
            <person name="Carvalho A.F."/>
            <person name="Soares S.C."/>
            <person name="Pereira F.L."/>
            <person name="Azevedo V.A."/>
        </authorList>
    </citation>
    <scope>NUCLEOTIDE SEQUENCE [LARGE SCALE GENOMIC DNA]</scope>
    <source>
        <strain evidence="11 12">WS74</strain>
    </source>
</reference>
<evidence type="ECO:0000256" key="3">
    <source>
        <dbReference type="ARBA" id="ARBA00022723"/>
    </source>
</evidence>
<dbReference type="AlphaFoldDB" id="A0A075U6J2"/>
<name>A0A075U6J2_9LACO</name>
<evidence type="ECO:0000256" key="4">
    <source>
        <dbReference type="ARBA" id="ARBA00022727"/>
    </source>
</evidence>
<evidence type="ECO:0000256" key="2">
    <source>
        <dbReference type="ARBA" id="ARBA00022679"/>
    </source>
</evidence>
<evidence type="ECO:0000256" key="1">
    <source>
        <dbReference type="ARBA" id="ARBA00013247"/>
    </source>
</evidence>
<keyword evidence="2" id="KW-0808">Transferase</keyword>
<dbReference type="NCBIfam" id="TIGR01251">
    <property type="entry name" value="ribP_PPkin"/>
    <property type="match status" value="1"/>
</dbReference>
<dbReference type="Pfam" id="PF13793">
    <property type="entry name" value="Pribosyltran_N"/>
    <property type="match status" value="1"/>
</dbReference>
<dbReference type="GO" id="GO:0006164">
    <property type="term" value="P:purine nucleotide biosynthetic process"/>
    <property type="evidence" value="ECO:0007669"/>
    <property type="project" value="TreeGrafter"/>
</dbReference>